<dbReference type="GO" id="GO:0016020">
    <property type="term" value="C:membrane"/>
    <property type="evidence" value="ECO:0007669"/>
    <property type="project" value="UniProtKB-SubCell"/>
</dbReference>
<dbReference type="FunFam" id="1.20.120.1630:FF:000017">
    <property type="entry name" value="3-oxo-5-alpha-steroid 4-dehydrogenase family protein"/>
    <property type="match status" value="1"/>
</dbReference>
<evidence type="ECO:0000313" key="8">
    <source>
        <dbReference type="EMBL" id="KAL3523700.1"/>
    </source>
</evidence>
<dbReference type="Proteomes" id="UP001630127">
    <property type="component" value="Unassembled WGS sequence"/>
</dbReference>
<dbReference type="EMBL" id="JBJUIK010000007">
    <property type="protein sequence ID" value="KAL3523700.1"/>
    <property type="molecule type" value="Genomic_DNA"/>
</dbReference>
<proteinExistence type="inferred from homology"/>
<evidence type="ECO:0000256" key="6">
    <source>
        <dbReference type="SAM" id="Phobius"/>
    </source>
</evidence>
<dbReference type="PROSITE" id="PS50244">
    <property type="entry name" value="S5A_REDUCTASE"/>
    <property type="match status" value="1"/>
</dbReference>
<name>A0ABD2ZW55_9GENT</name>
<evidence type="ECO:0000256" key="5">
    <source>
        <dbReference type="ARBA" id="ARBA00023136"/>
    </source>
</evidence>
<keyword evidence="4 6" id="KW-1133">Transmembrane helix</keyword>
<protein>
    <recommendedName>
        <fullName evidence="7">3-oxo-5-alpha-steroid 4-dehydrogenase C-terminal domain-containing protein</fullName>
    </recommendedName>
</protein>
<keyword evidence="3 6" id="KW-0812">Transmembrane</keyword>
<evidence type="ECO:0000256" key="1">
    <source>
        <dbReference type="ARBA" id="ARBA00004141"/>
    </source>
</evidence>
<dbReference type="Gene3D" id="1.20.120.1630">
    <property type="match status" value="1"/>
</dbReference>
<sequence length="272" mass="30717">MLPHILMRFVYPLPPSLFVSAISLISFASLTNAGFMEIKGKHMQYSKFLNVGSSSADKNIKAKKQLSSKTGMLIFYTPAFLAGLASFALFSDKGYLRFTLLRSALTIHFFKRIFEVLFIHKFSGGMDLEAAIIVSLSYFLSTVTMIYAQHLSKGLPEPLIDLKYVGILLFFMGISGSFYHHFLLSKLRSSKGDKLYKIPQGGLFGLVICPHYLFEVVGFVGVSCISQTFYALSFTFGTIFYLMGRSFATRSWYRSKFDDFPHNTKALIPYIF</sequence>
<comment type="similarity">
    <text evidence="2">Belongs to the steroid 5-alpha reductase family.</text>
</comment>
<reference evidence="8 9" key="1">
    <citation type="submission" date="2024-11" db="EMBL/GenBank/DDBJ databases">
        <title>A near-complete genome assembly of Cinchona calisaya.</title>
        <authorList>
            <person name="Lian D.C."/>
            <person name="Zhao X.W."/>
            <person name="Wei L."/>
        </authorList>
    </citation>
    <scope>NUCLEOTIDE SEQUENCE [LARGE SCALE GENOMIC DNA]</scope>
    <source>
        <tissue evidence="8">Nenye</tissue>
    </source>
</reference>
<comment type="subcellular location">
    <subcellularLocation>
        <location evidence="1">Membrane</location>
        <topology evidence="1">Multi-pass membrane protein</topology>
    </subcellularLocation>
</comment>
<dbReference type="InterPro" id="IPR039357">
    <property type="entry name" value="SRD5A/TECR"/>
</dbReference>
<feature type="transmembrane region" description="Helical" evidence="6">
    <location>
        <begin position="16"/>
        <end position="35"/>
    </location>
</feature>
<feature type="transmembrane region" description="Helical" evidence="6">
    <location>
        <begin position="228"/>
        <end position="248"/>
    </location>
</feature>
<evidence type="ECO:0000256" key="3">
    <source>
        <dbReference type="ARBA" id="ARBA00022692"/>
    </source>
</evidence>
<feature type="transmembrane region" description="Helical" evidence="6">
    <location>
        <begin position="73"/>
        <end position="90"/>
    </location>
</feature>
<accession>A0ABD2ZW55</accession>
<gene>
    <name evidence="8" type="ORF">ACH5RR_016534</name>
</gene>
<dbReference type="AlphaFoldDB" id="A0ABD2ZW55"/>
<dbReference type="PANTHER" id="PTHR10556:SF35">
    <property type="entry name" value="3-OXO-5-ALPHA-STEROID 4-DEHYDROGENASE FAMILY PROTEIN"/>
    <property type="match status" value="1"/>
</dbReference>
<dbReference type="PANTHER" id="PTHR10556">
    <property type="entry name" value="3-OXO-5-ALPHA-STEROID 4-DEHYDROGENASE"/>
    <property type="match status" value="1"/>
</dbReference>
<organism evidence="8 9">
    <name type="scientific">Cinchona calisaya</name>
    <dbReference type="NCBI Taxonomy" id="153742"/>
    <lineage>
        <taxon>Eukaryota</taxon>
        <taxon>Viridiplantae</taxon>
        <taxon>Streptophyta</taxon>
        <taxon>Embryophyta</taxon>
        <taxon>Tracheophyta</taxon>
        <taxon>Spermatophyta</taxon>
        <taxon>Magnoliopsida</taxon>
        <taxon>eudicotyledons</taxon>
        <taxon>Gunneridae</taxon>
        <taxon>Pentapetalae</taxon>
        <taxon>asterids</taxon>
        <taxon>lamiids</taxon>
        <taxon>Gentianales</taxon>
        <taxon>Rubiaceae</taxon>
        <taxon>Cinchonoideae</taxon>
        <taxon>Cinchoneae</taxon>
        <taxon>Cinchona</taxon>
    </lineage>
</organism>
<feature type="transmembrane region" description="Helical" evidence="6">
    <location>
        <begin position="130"/>
        <end position="150"/>
    </location>
</feature>
<comment type="caution">
    <text evidence="8">The sequence shown here is derived from an EMBL/GenBank/DDBJ whole genome shotgun (WGS) entry which is preliminary data.</text>
</comment>
<keyword evidence="9" id="KW-1185">Reference proteome</keyword>
<dbReference type="Pfam" id="PF02544">
    <property type="entry name" value="Steroid_dh"/>
    <property type="match status" value="1"/>
</dbReference>
<evidence type="ECO:0000256" key="4">
    <source>
        <dbReference type="ARBA" id="ARBA00022989"/>
    </source>
</evidence>
<feature type="domain" description="3-oxo-5-alpha-steroid 4-dehydrogenase C-terminal" evidence="7">
    <location>
        <begin position="157"/>
        <end position="272"/>
    </location>
</feature>
<evidence type="ECO:0000256" key="2">
    <source>
        <dbReference type="ARBA" id="ARBA00007742"/>
    </source>
</evidence>
<evidence type="ECO:0000313" key="9">
    <source>
        <dbReference type="Proteomes" id="UP001630127"/>
    </source>
</evidence>
<feature type="transmembrane region" description="Helical" evidence="6">
    <location>
        <begin position="162"/>
        <end position="182"/>
    </location>
</feature>
<dbReference type="InterPro" id="IPR001104">
    <property type="entry name" value="3-oxo-5_a-steroid_4-DH_C"/>
</dbReference>
<evidence type="ECO:0000259" key="7">
    <source>
        <dbReference type="Pfam" id="PF02544"/>
    </source>
</evidence>
<feature type="transmembrane region" description="Helical" evidence="6">
    <location>
        <begin position="203"/>
        <end position="222"/>
    </location>
</feature>
<keyword evidence="5 6" id="KW-0472">Membrane</keyword>